<protein>
    <submittedName>
        <fullName evidence="2">Uncharacterized protein</fullName>
    </submittedName>
</protein>
<dbReference type="HOGENOM" id="CLU_1769464_0_0_1"/>
<keyword evidence="3" id="KW-1185">Reference proteome</keyword>
<dbReference type="Proteomes" id="UP000054248">
    <property type="component" value="Unassembled WGS sequence"/>
</dbReference>
<organism evidence="2 3">
    <name type="scientific">Tulasnella calospora MUT 4182</name>
    <dbReference type="NCBI Taxonomy" id="1051891"/>
    <lineage>
        <taxon>Eukaryota</taxon>
        <taxon>Fungi</taxon>
        <taxon>Dikarya</taxon>
        <taxon>Basidiomycota</taxon>
        <taxon>Agaricomycotina</taxon>
        <taxon>Agaricomycetes</taxon>
        <taxon>Cantharellales</taxon>
        <taxon>Tulasnellaceae</taxon>
        <taxon>Tulasnella</taxon>
    </lineage>
</organism>
<accession>A0A0C3Q8Z3</accession>
<dbReference type="OrthoDB" id="3198745at2759"/>
<proteinExistence type="predicted"/>
<feature type="compositionally biased region" description="Low complexity" evidence="1">
    <location>
        <begin position="32"/>
        <end position="52"/>
    </location>
</feature>
<gene>
    <name evidence="2" type="ORF">M407DRAFT_243744</name>
</gene>
<evidence type="ECO:0000313" key="2">
    <source>
        <dbReference type="EMBL" id="KIO26370.1"/>
    </source>
</evidence>
<reference evidence="2 3" key="1">
    <citation type="submission" date="2014-04" db="EMBL/GenBank/DDBJ databases">
        <authorList>
            <consortium name="DOE Joint Genome Institute"/>
            <person name="Kuo A."/>
            <person name="Girlanda M."/>
            <person name="Perotto S."/>
            <person name="Kohler A."/>
            <person name="Nagy L.G."/>
            <person name="Floudas D."/>
            <person name="Copeland A."/>
            <person name="Barry K.W."/>
            <person name="Cichocki N."/>
            <person name="Veneault-Fourrey C."/>
            <person name="LaButti K."/>
            <person name="Lindquist E.A."/>
            <person name="Lipzen A."/>
            <person name="Lundell T."/>
            <person name="Morin E."/>
            <person name="Murat C."/>
            <person name="Sun H."/>
            <person name="Tunlid A."/>
            <person name="Henrissat B."/>
            <person name="Grigoriev I.V."/>
            <person name="Hibbett D.S."/>
            <person name="Martin F."/>
            <person name="Nordberg H.P."/>
            <person name="Cantor M.N."/>
            <person name="Hua S.X."/>
        </authorList>
    </citation>
    <scope>NUCLEOTIDE SEQUENCE [LARGE SCALE GENOMIC DNA]</scope>
    <source>
        <strain evidence="2 3">MUT 4182</strain>
    </source>
</reference>
<dbReference type="EMBL" id="KN823025">
    <property type="protein sequence ID" value="KIO26370.1"/>
    <property type="molecule type" value="Genomic_DNA"/>
</dbReference>
<evidence type="ECO:0000256" key="1">
    <source>
        <dbReference type="SAM" id="MobiDB-lite"/>
    </source>
</evidence>
<feature type="region of interest" description="Disordered" evidence="1">
    <location>
        <begin position="16"/>
        <end position="57"/>
    </location>
</feature>
<dbReference type="AlphaFoldDB" id="A0A0C3Q8Z3"/>
<feature type="compositionally biased region" description="Polar residues" evidence="1">
    <location>
        <begin position="21"/>
        <end position="31"/>
    </location>
</feature>
<evidence type="ECO:0000313" key="3">
    <source>
        <dbReference type="Proteomes" id="UP000054248"/>
    </source>
</evidence>
<name>A0A0C3Q8Z3_9AGAM</name>
<sequence>MFSFLKHSNIHDFSLVHRHSTQSPKEASSTLSVSQEPRSRSSSPAATVPSPSKNTTPAFAVGDEVLVVGDVNTPMISAVITEVVAPASTGQSYRYRIREKGSDRIFGAAYPESASPADETDIVEEGRLVKGSRASLRELVARANEWA</sequence>
<reference evidence="3" key="2">
    <citation type="submission" date="2015-01" db="EMBL/GenBank/DDBJ databases">
        <title>Evolutionary Origins and Diversification of the Mycorrhizal Mutualists.</title>
        <authorList>
            <consortium name="DOE Joint Genome Institute"/>
            <consortium name="Mycorrhizal Genomics Consortium"/>
            <person name="Kohler A."/>
            <person name="Kuo A."/>
            <person name="Nagy L.G."/>
            <person name="Floudas D."/>
            <person name="Copeland A."/>
            <person name="Barry K.W."/>
            <person name="Cichocki N."/>
            <person name="Veneault-Fourrey C."/>
            <person name="LaButti K."/>
            <person name="Lindquist E.A."/>
            <person name="Lipzen A."/>
            <person name="Lundell T."/>
            <person name="Morin E."/>
            <person name="Murat C."/>
            <person name="Riley R."/>
            <person name="Ohm R."/>
            <person name="Sun H."/>
            <person name="Tunlid A."/>
            <person name="Henrissat B."/>
            <person name="Grigoriev I.V."/>
            <person name="Hibbett D.S."/>
            <person name="Martin F."/>
        </authorList>
    </citation>
    <scope>NUCLEOTIDE SEQUENCE [LARGE SCALE GENOMIC DNA]</scope>
    <source>
        <strain evidence="3">MUT 4182</strain>
    </source>
</reference>